<keyword evidence="3" id="KW-1185">Reference proteome</keyword>
<sequence length="213" mass="22490">MGLSAVSAAMTTNAQPALLTFRPELDPFAAPSTGLTGPGAVASARALALTALDEYGDSSLVVIPRADAITLFGLGEDELLDDDTAGLFISGNLDAALAYLETELAIRQNTGVTQGRRLLLVADCATEDERIHKLLGRHSGSVSAILLGPWTGDQATVDDEGLVDAPPALASTLPNRLPAMSRVEARERLLSALARQRQDRDSPPKRRSSPRRP</sequence>
<evidence type="ECO:0000313" key="3">
    <source>
        <dbReference type="Proteomes" id="UP000262882"/>
    </source>
</evidence>
<dbReference type="AlphaFoldDB" id="A0A372G754"/>
<comment type="caution">
    <text evidence="2">The sequence shown here is derived from an EMBL/GenBank/DDBJ whole genome shotgun (WGS) entry which is preliminary data.</text>
</comment>
<dbReference type="Proteomes" id="UP000262882">
    <property type="component" value="Unassembled WGS sequence"/>
</dbReference>
<organism evidence="2 3">
    <name type="scientific">Actinomadura spongiicola</name>
    <dbReference type="NCBI Taxonomy" id="2303421"/>
    <lineage>
        <taxon>Bacteria</taxon>
        <taxon>Bacillati</taxon>
        <taxon>Actinomycetota</taxon>
        <taxon>Actinomycetes</taxon>
        <taxon>Streptosporangiales</taxon>
        <taxon>Thermomonosporaceae</taxon>
        <taxon>Actinomadura</taxon>
    </lineage>
</organism>
<evidence type="ECO:0000313" key="2">
    <source>
        <dbReference type="EMBL" id="RFS81196.1"/>
    </source>
</evidence>
<dbReference type="EMBL" id="QVNQ01000015">
    <property type="protein sequence ID" value="RFS81196.1"/>
    <property type="molecule type" value="Genomic_DNA"/>
</dbReference>
<proteinExistence type="predicted"/>
<protein>
    <submittedName>
        <fullName evidence="2">Uncharacterized protein</fullName>
    </submittedName>
</protein>
<reference evidence="2 3" key="1">
    <citation type="submission" date="2018-08" db="EMBL/GenBank/DDBJ databases">
        <title>Actinomadura spongicola sp. nov., isolated from marine sponge Leucetta chagosensis.</title>
        <authorList>
            <person name="Li L."/>
            <person name="Lin H.W."/>
        </authorList>
    </citation>
    <scope>NUCLEOTIDE SEQUENCE [LARGE SCALE GENOMIC DNA]</scope>
    <source>
        <strain evidence="2 3">LHW52907</strain>
    </source>
</reference>
<evidence type="ECO:0000256" key="1">
    <source>
        <dbReference type="SAM" id="MobiDB-lite"/>
    </source>
</evidence>
<name>A0A372G754_9ACTN</name>
<accession>A0A372G754</accession>
<gene>
    <name evidence="2" type="ORF">D0T12_32995</name>
</gene>
<feature type="region of interest" description="Disordered" evidence="1">
    <location>
        <begin position="190"/>
        <end position="213"/>
    </location>
</feature>